<dbReference type="EMBL" id="ACCH01000005">
    <property type="protein sequence ID" value="EEF92288.1"/>
    <property type="molecule type" value="Genomic_DNA"/>
</dbReference>
<proteinExistence type="predicted"/>
<dbReference type="Proteomes" id="UP000003711">
    <property type="component" value="Unassembled WGS sequence"/>
</dbReference>
<dbReference type="AlphaFoldDB" id="E2N731"/>
<name>E2N731_9BACE</name>
<reference evidence="1 2" key="1">
    <citation type="submission" date="2008-12" db="EMBL/GenBank/DDBJ databases">
        <authorList>
            <person name="Fulton L."/>
            <person name="Clifton S."/>
            <person name="Fulton B."/>
            <person name="Xu J."/>
            <person name="Minx P."/>
            <person name="Pepin K.H."/>
            <person name="Johnson M."/>
            <person name="Bhonagiri V."/>
            <person name="Nash W.E."/>
            <person name="Mardis E.R."/>
            <person name="Wilson R.K."/>
        </authorList>
    </citation>
    <scope>NUCLEOTIDE SEQUENCE [LARGE SCALE GENOMIC DNA]</scope>
    <source>
        <strain evidence="1 2">DSM 14838</strain>
    </source>
</reference>
<dbReference type="HOGENOM" id="CLU_3179888_0_0_10"/>
<gene>
    <name evidence="1" type="ORF">BACCELL_00073</name>
</gene>
<organism evidence="1 2">
    <name type="scientific">Bacteroides cellulosilyticus DSM 14838</name>
    <dbReference type="NCBI Taxonomy" id="537012"/>
    <lineage>
        <taxon>Bacteria</taxon>
        <taxon>Pseudomonadati</taxon>
        <taxon>Bacteroidota</taxon>
        <taxon>Bacteroidia</taxon>
        <taxon>Bacteroidales</taxon>
        <taxon>Bacteroidaceae</taxon>
        <taxon>Bacteroides</taxon>
    </lineage>
</organism>
<evidence type="ECO:0000313" key="1">
    <source>
        <dbReference type="EMBL" id="EEF92288.1"/>
    </source>
</evidence>
<protein>
    <submittedName>
        <fullName evidence="1">Uncharacterized protein</fullName>
    </submittedName>
</protein>
<sequence length="46" mass="5275">MWHLPYSTVENTPSTCGKRIICLHETHDVFGGFRPSVSEVCYYGQQ</sequence>
<comment type="caution">
    <text evidence="1">The sequence shown here is derived from an EMBL/GenBank/DDBJ whole genome shotgun (WGS) entry which is preliminary data.</text>
</comment>
<reference evidence="1 2" key="2">
    <citation type="submission" date="2009-01" db="EMBL/GenBank/DDBJ databases">
        <title>Draft genome sequence of Bacteroides cellulosilyticus (DSM 14838).</title>
        <authorList>
            <person name="Sudarsanam P."/>
            <person name="Ley R."/>
            <person name="Guruge J."/>
            <person name="Turnbaugh P.J."/>
            <person name="Mahowald M."/>
            <person name="Liep D."/>
            <person name="Gordon J."/>
        </authorList>
    </citation>
    <scope>NUCLEOTIDE SEQUENCE [LARGE SCALE GENOMIC DNA]</scope>
    <source>
        <strain evidence="1 2">DSM 14838</strain>
    </source>
</reference>
<evidence type="ECO:0000313" key="2">
    <source>
        <dbReference type="Proteomes" id="UP000003711"/>
    </source>
</evidence>
<accession>E2N731</accession>